<comment type="caution">
    <text evidence="3">The sequence shown here is derived from an EMBL/GenBank/DDBJ whole genome shotgun (WGS) entry which is preliminary data.</text>
</comment>
<dbReference type="Gene3D" id="3.40.50.2000">
    <property type="entry name" value="Glycogen Phosphorylase B"/>
    <property type="match status" value="1"/>
</dbReference>
<dbReference type="GO" id="GO:0009244">
    <property type="term" value="P:lipopolysaccharide core region biosynthetic process"/>
    <property type="evidence" value="ECO:0007669"/>
    <property type="project" value="TreeGrafter"/>
</dbReference>
<keyword evidence="1" id="KW-0328">Glycosyltransferase</keyword>
<evidence type="ECO:0000313" key="3">
    <source>
        <dbReference type="EMBL" id="MQM32558.1"/>
    </source>
</evidence>
<proteinExistence type="predicted"/>
<dbReference type="Proteomes" id="UP000342300">
    <property type="component" value="Unassembled WGS sequence"/>
</dbReference>
<evidence type="ECO:0000256" key="2">
    <source>
        <dbReference type="ARBA" id="ARBA00022679"/>
    </source>
</evidence>
<dbReference type="InterPro" id="IPR051199">
    <property type="entry name" value="LPS_LOS_Heptosyltrfase"/>
</dbReference>
<dbReference type="SUPFAM" id="SSF53756">
    <property type="entry name" value="UDP-Glycosyltransferase/glycogen phosphorylase"/>
    <property type="match status" value="1"/>
</dbReference>
<evidence type="ECO:0000256" key="1">
    <source>
        <dbReference type="ARBA" id="ARBA00022676"/>
    </source>
</evidence>
<dbReference type="GO" id="GO:0005829">
    <property type="term" value="C:cytosol"/>
    <property type="evidence" value="ECO:0007669"/>
    <property type="project" value="TreeGrafter"/>
</dbReference>
<accession>A0A6A7RYI9</accession>
<protein>
    <submittedName>
        <fullName evidence="3">Lipopolysaccharide heptosyltransferase II</fullName>
    </submittedName>
</protein>
<name>A0A6A7RYI9_9PROT</name>
<feature type="non-terminal residue" evidence="3">
    <location>
        <position position="1"/>
    </location>
</feature>
<keyword evidence="2 3" id="KW-0808">Transferase</keyword>
<organism evidence="3 4">
    <name type="scientific">Candidatus Accumulibacter phosphatis</name>
    <dbReference type="NCBI Taxonomy" id="327160"/>
    <lineage>
        <taxon>Bacteria</taxon>
        <taxon>Pseudomonadati</taxon>
        <taxon>Pseudomonadota</taxon>
        <taxon>Betaproteobacteria</taxon>
        <taxon>Candidatus Accumulibacter</taxon>
    </lineage>
</organism>
<dbReference type="PANTHER" id="PTHR30160">
    <property type="entry name" value="TETRAACYLDISACCHARIDE 4'-KINASE-RELATED"/>
    <property type="match status" value="1"/>
</dbReference>
<dbReference type="Pfam" id="PF01075">
    <property type="entry name" value="Glyco_transf_9"/>
    <property type="match status" value="1"/>
</dbReference>
<dbReference type="AlphaFoldDB" id="A0A6A7RYI9"/>
<dbReference type="EMBL" id="PDHS01000553">
    <property type="protein sequence ID" value="MQM32558.1"/>
    <property type="molecule type" value="Genomic_DNA"/>
</dbReference>
<reference evidence="3 4" key="1">
    <citation type="submission" date="2017-09" db="EMBL/GenBank/DDBJ databases">
        <title>Metagenomic Analysis Reveals Denitrifying Candidatus Accumulibacter and Flanking Population as a Source of N2O.</title>
        <authorList>
            <person name="Gao H."/>
            <person name="Mao Y."/>
            <person name="Zhao X."/>
            <person name="Liu W.-T."/>
            <person name="Zhang T."/>
            <person name="Wells G."/>
        </authorList>
    </citation>
    <scope>NUCLEOTIDE SEQUENCE [LARGE SCALE GENOMIC DNA]</scope>
    <source>
        <strain evidence="3">CANDO_2_IC</strain>
    </source>
</reference>
<sequence length="70" mass="7427">AAALGRPLIAVYGSSSPGFTPPLSERAQVISLELACSPCFKRECPLGHLDCLNKLEPQRVLDACLSRSTA</sequence>
<dbReference type="GO" id="GO:0008713">
    <property type="term" value="F:ADP-heptose-lipopolysaccharide heptosyltransferase activity"/>
    <property type="evidence" value="ECO:0007669"/>
    <property type="project" value="TreeGrafter"/>
</dbReference>
<evidence type="ECO:0000313" key="4">
    <source>
        <dbReference type="Proteomes" id="UP000342300"/>
    </source>
</evidence>
<gene>
    <name evidence="3" type="ORF">CRU78_19515</name>
</gene>
<dbReference type="PANTHER" id="PTHR30160:SF7">
    <property type="entry name" value="ADP-HEPTOSE--LPS HEPTOSYLTRANSFERASE 2"/>
    <property type="match status" value="1"/>
</dbReference>
<dbReference type="InterPro" id="IPR002201">
    <property type="entry name" value="Glyco_trans_9"/>
</dbReference>